<dbReference type="STRING" id="5786.F0ZRL0"/>
<dbReference type="EMBL" id="GL871142">
    <property type="protein sequence ID" value="EGC33437.1"/>
    <property type="molecule type" value="Genomic_DNA"/>
</dbReference>
<evidence type="ECO:0000256" key="3">
    <source>
        <dbReference type="ARBA" id="ARBA00022691"/>
    </source>
</evidence>
<evidence type="ECO:0000256" key="1">
    <source>
        <dbReference type="ARBA" id="ARBA00022603"/>
    </source>
</evidence>
<dbReference type="GeneID" id="10504401"/>
<dbReference type="InterPro" id="IPR007848">
    <property type="entry name" value="Small_mtfrase_dom"/>
</dbReference>
<dbReference type="PANTHER" id="PTHR45875">
    <property type="entry name" value="METHYLTRANSFERASE N6AMT1"/>
    <property type="match status" value="1"/>
</dbReference>
<dbReference type="RefSeq" id="XP_003290056.1">
    <property type="nucleotide sequence ID" value="XM_003290008.1"/>
</dbReference>
<evidence type="ECO:0000259" key="4">
    <source>
        <dbReference type="Pfam" id="PF05175"/>
    </source>
</evidence>
<keyword evidence="6" id="KW-1185">Reference proteome</keyword>
<evidence type="ECO:0000256" key="2">
    <source>
        <dbReference type="ARBA" id="ARBA00022679"/>
    </source>
</evidence>
<sequence length="240" mass="27401">MEEFILTNDITENNKWQEEQKSLFLSMYGIKENESIDMDGKILRLHPNVFSPKHFPESRWYASTLANKIVKKGESFLEIGAGSGISSLYVSEIGANVTSVDINPDAVEITKLNFKLNKLESNVFQSDIYNSLPNGSKYKYIFWNHPWQVSNESVIQELRSEKTLDQGYILLTRYISESKKYLTDDGFLLLGTCNFAKIEQIIQIADRLGYKIVIMEKGSASLNQIAGVNETYFILKFVPL</sequence>
<organism evidence="5 6">
    <name type="scientific">Dictyostelium purpureum</name>
    <name type="common">Slime mold</name>
    <dbReference type="NCBI Taxonomy" id="5786"/>
    <lineage>
        <taxon>Eukaryota</taxon>
        <taxon>Amoebozoa</taxon>
        <taxon>Evosea</taxon>
        <taxon>Eumycetozoa</taxon>
        <taxon>Dictyostelia</taxon>
        <taxon>Dictyosteliales</taxon>
        <taxon>Dictyosteliaceae</taxon>
        <taxon>Dictyostelium</taxon>
    </lineage>
</organism>
<dbReference type="OMA" id="IFWNIPF"/>
<reference evidence="6" key="1">
    <citation type="journal article" date="2011" name="Genome Biol.">
        <title>Comparative genomics of the social amoebae Dictyostelium discoideum and Dictyostelium purpureum.</title>
        <authorList>
            <consortium name="US DOE Joint Genome Institute (JGI-PGF)"/>
            <person name="Sucgang R."/>
            <person name="Kuo A."/>
            <person name="Tian X."/>
            <person name="Salerno W."/>
            <person name="Parikh A."/>
            <person name="Feasley C.L."/>
            <person name="Dalin E."/>
            <person name="Tu H."/>
            <person name="Huang E."/>
            <person name="Barry K."/>
            <person name="Lindquist E."/>
            <person name="Shapiro H."/>
            <person name="Bruce D."/>
            <person name="Schmutz J."/>
            <person name="Salamov A."/>
            <person name="Fey P."/>
            <person name="Gaudet P."/>
            <person name="Anjard C."/>
            <person name="Babu M.M."/>
            <person name="Basu S."/>
            <person name="Bushmanova Y."/>
            <person name="van der Wel H."/>
            <person name="Katoh-Kurasawa M."/>
            <person name="Dinh C."/>
            <person name="Coutinho P.M."/>
            <person name="Saito T."/>
            <person name="Elias M."/>
            <person name="Schaap P."/>
            <person name="Kay R.R."/>
            <person name="Henrissat B."/>
            <person name="Eichinger L."/>
            <person name="Rivero F."/>
            <person name="Putnam N.H."/>
            <person name="West C.M."/>
            <person name="Loomis W.F."/>
            <person name="Chisholm R.L."/>
            <person name="Shaulsky G."/>
            <person name="Strassmann J.E."/>
            <person name="Queller D.C."/>
            <person name="Kuspa A."/>
            <person name="Grigoriev I.V."/>
        </authorList>
    </citation>
    <scope>NUCLEOTIDE SEQUENCE [LARGE SCALE GENOMIC DNA]</scope>
    <source>
        <strain evidence="6">QSDP1</strain>
    </source>
</reference>
<dbReference type="Proteomes" id="UP000001064">
    <property type="component" value="Unassembled WGS sequence"/>
</dbReference>
<dbReference type="GO" id="GO:0032259">
    <property type="term" value="P:methylation"/>
    <property type="evidence" value="ECO:0007669"/>
    <property type="project" value="UniProtKB-KW"/>
</dbReference>
<dbReference type="eggNOG" id="ENOG502RSS1">
    <property type="taxonomic scope" value="Eukaryota"/>
</dbReference>
<accession>F0ZRL0</accession>
<dbReference type="PANTHER" id="PTHR45875:SF1">
    <property type="entry name" value="METHYLTRANSFERASE N6AMT1"/>
    <property type="match status" value="1"/>
</dbReference>
<name>F0ZRL0_DICPU</name>
<evidence type="ECO:0000313" key="5">
    <source>
        <dbReference type="EMBL" id="EGC33437.1"/>
    </source>
</evidence>
<dbReference type="Pfam" id="PF05175">
    <property type="entry name" value="MTS"/>
    <property type="match status" value="1"/>
</dbReference>
<dbReference type="AlphaFoldDB" id="F0ZRL0"/>
<dbReference type="InterPro" id="IPR052190">
    <property type="entry name" value="Euk-Arch_PrmC-MTase"/>
</dbReference>
<keyword evidence="3" id="KW-0949">S-adenosyl-L-methionine</keyword>
<dbReference type="Gene3D" id="3.40.50.150">
    <property type="entry name" value="Vaccinia Virus protein VP39"/>
    <property type="match status" value="1"/>
</dbReference>
<evidence type="ECO:0000313" key="6">
    <source>
        <dbReference type="Proteomes" id="UP000001064"/>
    </source>
</evidence>
<dbReference type="OrthoDB" id="194386at2759"/>
<dbReference type="CDD" id="cd02440">
    <property type="entry name" value="AdoMet_MTases"/>
    <property type="match status" value="1"/>
</dbReference>
<dbReference type="InterPro" id="IPR029063">
    <property type="entry name" value="SAM-dependent_MTases_sf"/>
</dbReference>
<proteinExistence type="predicted"/>
<dbReference type="GO" id="GO:0008276">
    <property type="term" value="F:protein methyltransferase activity"/>
    <property type="evidence" value="ECO:0000318"/>
    <property type="project" value="GO_Central"/>
</dbReference>
<dbReference type="GO" id="GO:0035657">
    <property type="term" value="C:eRF1 methyltransferase complex"/>
    <property type="evidence" value="ECO:0000318"/>
    <property type="project" value="GO_Central"/>
</dbReference>
<dbReference type="KEGG" id="dpp:DICPUDRAFT_80806"/>
<gene>
    <name evidence="5" type="ORF">DICPUDRAFT_80806</name>
</gene>
<dbReference type="GO" id="GO:0008757">
    <property type="term" value="F:S-adenosylmethionine-dependent methyltransferase activity"/>
    <property type="evidence" value="ECO:0000318"/>
    <property type="project" value="GO_Central"/>
</dbReference>
<keyword evidence="1" id="KW-0489">Methyltransferase</keyword>
<dbReference type="SUPFAM" id="SSF53335">
    <property type="entry name" value="S-adenosyl-L-methionine-dependent methyltransferases"/>
    <property type="match status" value="1"/>
</dbReference>
<dbReference type="InParanoid" id="F0ZRL0"/>
<feature type="domain" description="Methyltransferase small" evidence="4">
    <location>
        <begin position="44"/>
        <end position="202"/>
    </location>
</feature>
<dbReference type="VEuPathDB" id="AmoebaDB:DICPUDRAFT_80806"/>
<keyword evidence="2" id="KW-0808">Transferase</keyword>
<protein>
    <recommendedName>
        <fullName evidence="4">Methyltransferase small domain-containing protein</fullName>
    </recommendedName>
</protein>